<reference evidence="2" key="1">
    <citation type="submission" date="2022-11" db="UniProtKB">
        <authorList>
            <consortium name="WormBaseParasite"/>
        </authorList>
    </citation>
    <scope>IDENTIFICATION</scope>
</reference>
<evidence type="ECO:0000313" key="2">
    <source>
        <dbReference type="WBParaSite" id="PDA_v2.g12377.t1"/>
    </source>
</evidence>
<proteinExistence type="predicted"/>
<keyword evidence="1" id="KW-1185">Reference proteome</keyword>
<name>A0A914P3F3_9BILA</name>
<organism evidence="1 2">
    <name type="scientific">Panagrolaimus davidi</name>
    <dbReference type="NCBI Taxonomy" id="227884"/>
    <lineage>
        <taxon>Eukaryota</taxon>
        <taxon>Metazoa</taxon>
        <taxon>Ecdysozoa</taxon>
        <taxon>Nematoda</taxon>
        <taxon>Chromadorea</taxon>
        <taxon>Rhabditida</taxon>
        <taxon>Tylenchina</taxon>
        <taxon>Panagrolaimomorpha</taxon>
        <taxon>Panagrolaimoidea</taxon>
        <taxon>Panagrolaimidae</taxon>
        <taxon>Panagrolaimus</taxon>
    </lineage>
</organism>
<accession>A0A914P3F3</accession>
<evidence type="ECO:0000313" key="1">
    <source>
        <dbReference type="Proteomes" id="UP000887578"/>
    </source>
</evidence>
<sequence length="197" mass="20336">MVGYVGANGAVTPVTTAGNINPATINSNGYQVVTGLNGVSTVIDRITGVAVGYVGANGVVTPITANGLETGYGSTNGYQNFNSLGGINPYQTGINNLYSSTGLQGQGIYPTTNGLINPSLNQYNAYQTGYGSLYPTTMGSGLNGYPYNTGFGMNGMNQYYGQQFGYNGYPYVGQFGGYPTNGNSNSNSQASASSKTF</sequence>
<dbReference type="WBParaSite" id="PDA_v2.g12377.t1">
    <property type="protein sequence ID" value="PDA_v2.g12377.t1"/>
    <property type="gene ID" value="PDA_v2.g12377"/>
</dbReference>
<protein>
    <submittedName>
        <fullName evidence="2">Uncharacterized protein</fullName>
    </submittedName>
</protein>
<dbReference type="Proteomes" id="UP000887578">
    <property type="component" value="Unplaced"/>
</dbReference>
<dbReference type="AlphaFoldDB" id="A0A914P3F3"/>